<keyword evidence="3" id="KW-1185">Reference proteome</keyword>
<evidence type="ECO:0000313" key="3">
    <source>
        <dbReference type="Proteomes" id="UP000827092"/>
    </source>
</evidence>
<dbReference type="SUPFAM" id="SSF52266">
    <property type="entry name" value="SGNH hydrolase"/>
    <property type="match status" value="1"/>
</dbReference>
<proteinExistence type="predicted"/>
<protein>
    <recommendedName>
        <fullName evidence="1">SGNH hydrolase-type esterase domain-containing protein</fullName>
    </recommendedName>
</protein>
<dbReference type="Gene3D" id="3.40.50.1110">
    <property type="entry name" value="SGNH hydrolase"/>
    <property type="match status" value="1"/>
</dbReference>
<dbReference type="Pfam" id="PF13472">
    <property type="entry name" value="Lipase_GDSL_2"/>
    <property type="match status" value="1"/>
</dbReference>
<dbReference type="InterPro" id="IPR045136">
    <property type="entry name" value="Iah1-like"/>
</dbReference>
<accession>A0AAV6UUS4</accession>
<dbReference type="PANTHER" id="PTHR14209">
    <property type="entry name" value="ISOAMYL ACETATE-HYDROLYZING ESTERASE 1"/>
    <property type="match status" value="1"/>
</dbReference>
<dbReference type="Proteomes" id="UP000827092">
    <property type="component" value="Unassembled WGS sequence"/>
</dbReference>
<name>A0AAV6UUS4_9ARAC</name>
<dbReference type="InterPro" id="IPR036514">
    <property type="entry name" value="SGNH_hydro_sf"/>
</dbReference>
<sequence>MSLEWFKIILFGDSLVQRSFEPNNGLWGTLLANRFQRVCDVIPRGFGGYTSRSGRIVLPHIFPENLSNVEAFIIFFGANDYSGVDDPSGHHVPLEEYSENIKNMIKYIEKIGVAKDKIILISPGPYCDEKWLKFCEQLGRTFPKREKELAAKYAEECQNIAKELGVDIVNIHEEFMKDEDWPKYLLDGVHLSREGSFLVYELLMQILEKRMKMSELLMPYWRDINHILPANATPELCLQKSVSYYFPVEK</sequence>
<dbReference type="PANTHER" id="PTHR14209:SF19">
    <property type="entry name" value="ISOAMYL ACETATE-HYDROLYZING ESTERASE 1 HOMOLOG"/>
    <property type="match status" value="1"/>
</dbReference>
<dbReference type="InterPro" id="IPR013830">
    <property type="entry name" value="SGNH_hydro"/>
</dbReference>
<dbReference type="AlphaFoldDB" id="A0AAV6UUS4"/>
<evidence type="ECO:0000259" key="1">
    <source>
        <dbReference type="Pfam" id="PF13472"/>
    </source>
</evidence>
<evidence type="ECO:0000313" key="2">
    <source>
        <dbReference type="EMBL" id="KAG8188050.1"/>
    </source>
</evidence>
<organism evidence="2 3">
    <name type="scientific">Oedothorax gibbosus</name>
    <dbReference type="NCBI Taxonomy" id="931172"/>
    <lineage>
        <taxon>Eukaryota</taxon>
        <taxon>Metazoa</taxon>
        <taxon>Ecdysozoa</taxon>
        <taxon>Arthropoda</taxon>
        <taxon>Chelicerata</taxon>
        <taxon>Arachnida</taxon>
        <taxon>Araneae</taxon>
        <taxon>Araneomorphae</taxon>
        <taxon>Entelegynae</taxon>
        <taxon>Araneoidea</taxon>
        <taxon>Linyphiidae</taxon>
        <taxon>Erigoninae</taxon>
        <taxon>Oedothorax</taxon>
    </lineage>
</organism>
<dbReference type="EMBL" id="JAFNEN010000251">
    <property type="protein sequence ID" value="KAG8188050.1"/>
    <property type="molecule type" value="Genomic_DNA"/>
</dbReference>
<comment type="caution">
    <text evidence="2">The sequence shown here is derived from an EMBL/GenBank/DDBJ whole genome shotgun (WGS) entry which is preliminary data.</text>
</comment>
<feature type="domain" description="SGNH hydrolase-type esterase" evidence="1">
    <location>
        <begin position="10"/>
        <end position="195"/>
    </location>
</feature>
<reference evidence="2 3" key="1">
    <citation type="journal article" date="2022" name="Nat. Ecol. Evol.">
        <title>A masculinizing supergene underlies an exaggerated male reproductive morph in a spider.</title>
        <authorList>
            <person name="Hendrickx F."/>
            <person name="De Corte Z."/>
            <person name="Sonet G."/>
            <person name="Van Belleghem S.M."/>
            <person name="Kostlbacher S."/>
            <person name="Vangestel C."/>
        </authorList>
    </citation>
    <scope>NUCLEOTIDE SEQUENCE [LARGE SCALE GENOMIC DNA]</scope>
    <source>
        <strain evidence="2">W744_W776</strain>
    </source>
</reference>
<gene>
    <name evidence="2" type="ORF">JTE90_009923</name>
</gene>
<dbReference type="CDD" id="cd01838">
    <property type="entry name" value="Isoamyl_acetate_hydrolase_like"/>
    <property type="match status" value="1"/>
</dbReference>